<accession>A0A6S6RVK7</accession>
<dbReference type="AlphaFoldDB" id="A0A6S6RVK7"/>
<proteinExistence type="predicted"/>
<dbReference type="EMBL" id="CACVAP010000026">
    <property type="protein sequence ID" value="CAA6799833.1"/>
    <property type="molecule type" value="Genomic_DNA"/>
</dbReference>
<protein>
    <submittedName>
        <fullName evidence="1">Uncharacterized protein</fullName>
    </submittedName>
</protein>
<gene>
    <name evidence="1" type="ORF">HELGO_WM11979</name>
</gene>
<sequence>MLMNSNILKYKGTEMNMFRAYCILFLGVTFSYAESRVANENYDPDSYSQESENKNYELYTPTKEYLDLANKDEAIRSVIEDNRHIQEEFKELNLNKVSTSVKVKNITNMDHLVMHTEYPLIIMLPLHINITNAYCYPPTVKPIYQFNRIDLIPSDELLKTSLVISYIEGNEPKTMTILLSKIKNNTGTLLQREIRYIKRNILGIEDVLTRYYTAYNKYPSNNSIIRIGRNVYTFIEDRINGTLRIDNSKFLMKIN</sequence>
<name>A0A6S6RVK7_9BACT</name>
<reference evidence="1" key="1">
    <citation type="submission" date="2020-01" db="EMBL/GenBank/DDBJ databases">
        <authorList>
            <person name="Meier V. D."/>
            <person name="Meier V D."/>
        </authorList>
    </citation>
    <scope>NUCLEOTIDE SEQUENCE</scope>
    <source>
        <strain evidence="1">HLG_WM_MAG_06</strain>
    </source>
</reference>
<evidence type="ECO:0000313" key="1">
    <source>
        <dbReference type="EMBL" id="CAA6799833.1"/>
    </source>
</evidence>
<organism evidence="1">
    <name type="scientific">uncultured Sulfurovum sp</name>
    <dbReference type="NCBI Taxonomy" id="269237"/>
    <lineage>
        <taxon>Bacteria</taxon>
        <taxon>Pseudomonadati</taxon>
        <taxon>Campylobacterota</taxon>
        <taxon>Epsilonproteobacteria</taxon>
        <taxon>Campylobacterales</taxon>
        <taxon>Sulfurovaceae</taxon>
        <taxon>Sulfurovum</taxon>
        <taxon>environmental samples</taxon>
    </lineage>
</organism>